<comment type="subcellular location">
    <subcellularLocation>
        <location evidence="1">Cell outer membrane</location>
        <topology evidence="1">Multi-pass membrane protein</topology>
    </subcellularLocation>
</comment>
<name>A0ABY7HN38_9GAMM</name>
<feature type="signal peptide" evidence="5">
    <location>
        <begin position="1"/>
        <end position="21"/>
    </location>
</feature>
<evidence type="ECO:0000256" key="2">
    <source>
        <dbReference type="ARBA" id="ARBA00007539"/>
    </source>
</evidence>
<proteinExistence type="inferred from homology"/>
<evidence type="ECO:0000256" key="4">
    <source>
        <dbReference type="ARBA" id="ARBA00023136"/>
    </source>
</evidence>
<dbReference type="InterPro" id="IPR050298">
    <property type="entry name" value="Gram-neg_bact_OMP"/>
</dbReference>
<dbReference type="SUPFAM" id="SSF56935">
    <property type="entry name" value="Porins"/>
    <property type="match status" value="1"/>
</dbReference>
<dbReference type="RefSeq" id="WP_045048703.1">
    <property type="nucleotide sequence ID" value="NZ_CP114058.1"/>
</dbReference>
<comment type="similarity">
    <text evidence="2">Belongs to the Gram-negative porin family.</text>
</comment>
<evidence type="ECO:0000256" key="3">
    <source>
        <dbReference type="ARBA" id="ARBA00022729"/>
    </source>
</evidence>
<keyword evidence="7" id="KW-1185">Reference proteome</keyword>
<dbReference type="PRINTS" id="PR00183">
    <property type="entry name" value="ECOLIPORIN"/>
</dbReference>
<feature type="chain" id="PRO_5045111449" evidence="5">
    <location>
        <begin position="22"/>
        <end position="374"/>
    </location>
</feature>
<dbReference type="Gene3D" id="2.40.160.10">
    <property type="entry name" value="Porin"/>
    <property type="match status" value="1"/>
</dbReference>
<accession>A0ABY7HN38</accession>
<keyword evidence="3 5" id="KW-0732">Signal</keyword>
<evidence type="ECO:0000313" key="6">
    <source>
        <dbReference type="EMBL" id="WAT00783.1"/>
    </source>
</evidence>
<evidence type="ECO:0000313" key="7">
    <source>
        <dbReference type="Proteomes" id="UP001164712"/>
    </source>
</evidence>
<evidence type="ECO:0000256" key="1">
    <source>
        <dbReference type="ARBA" id="ARBA00004571"/>
    </source>
</evidence>
<dbReference type="Pfam" id="PF00267">
    <property type="entry name" value="Porin_1"/>
    <property type="match status" value="1"/>
</dbReference>
<dbReference type="EMBL" id="CP114058">
    <property type="protein sequence ID" value="WAT00783.1"/>
    <property type="molecule type" value="Genomic_DNA"/>
</dbReference>
<organism evidence="6 7">
    <name type="scientific">Rouxiella chamberiensis</name>
    <dbReference type="NCBI Taxonomy" id="1513468"/>
    <lineage>
        <taxon>Bacteria</taxon>
        <taxon>Pseudomonadati</taxon>
        <taxon>Pseudomonadota</taxon>
        <taxon>Gammaproteobacteria</taxon>
        <taxon>Enterobacterales</taxon>
        <taxon>Yersiniaceae</taxon>
        <taxon>Rouxiella</taxon>
    </lineage>
</organism>
<sequence length="374" mass="40801">MTRKYLAVLVSTLLMGNVANAAEIYNKDANQLDLYGKVVGLNYISSNADAHGDKSYARLGFKGVTEISKTLSGYGQWEYNIKTSAPESAPGGSATRLAFAGLKFADIATFDYGRNFGVLYDVESMTDNNPEFGGDSWARTDNFMTGRGNNLATLRTSNFFGAISGLNLALQYQGKNEGSKGTENRDTSVENGDGWGASTSYDLGSGIHIAAAYAKSDRTDAQSADKNGQSADAWTAGLKYDANQLYLAAMYAETHNMTPYGKNQFANKTQNVELVAQYLFVDGFAEGLRPSISYIQSTGKALNEVKDDKDATKSYKGGKHALVKYVEVGTSYYFNKNMYTYVDYKINLLKKDNYTRLAAVNTDNIVGVGLVYQF</sequence>
<evidence type="ECO:0000256" key="5">
    <source>
        <dbReference type="SAM" id="SignalP"/>
    </source>
</evidence>
<dbReference type="Proteomes" id="UP001164712">
    <property type="component" value="Chromosome"/>
</dbReference>
<reference evidence="6" key="1">
    <citation type="submission" date="2022-12" db="EMBL/GenBank/DDBJ databases">
        <title>Complete genome sequence of an Australian strain of Rouxiella badensis DAR84756 and resolution of the R. badensis DSM100043 and R. chamberiensis DSM28324 genomes.</title>
        <authorList>
            <person name="Paul S."/>
            <person name="Anderson P.J."/>
            <person name="Maynard G."/>
            <person name="Dyall-Smith M."/>
            <person name="Kudinha T."/>
        </authorList>
    </citation>
    <scope>NUCLEOTIDE SEQUENCE</scope>
    <source>
        <strain evidence="6">DSM 28324</strain>
    </source>
</reference>
<dbReference type="InterPro" id="IPR001702">
    <property type="entry name" value="Porin_Gram-ve"/>
</dbReference>
<dbReference type="InterPro" id="IPR001897">
    <property type="entry name" value="Porin_gammaproteobac"/>
</dbReference>
<dbReference type="InterPro" id="IPR033900">
    <property type="entry name" value="Gram_neg_porin_domain"/>
</dbReference>
<dbReference type="CDD" id="cd00342">
    <property type="entry name" value="gram_neg_porins"/>
    <property type="match status" value="1"/>
</dbReference>
<gene>
    <name evidence="6" type="ORF">O1V66_18420</name>
</gene>
<dbReference type="InterPro" id="IPR023614">
    <property type="entry name" value="Porin_dom_sf"/>
</dbReference>
<dbReference type="PANTHER" id="PTHR34501:SF2">
    <property type="entry name" value="OUTER MEMBRANE PORIN F-RELATED"/>
    <property type="match status" value="1"/>
</dbReference>
<keyword evidence="4" id="KW-0472">Membrane</keyword>
<dbReference type="PRINTS" id="PR00182">
    <property type="entry name" value="ECOLNEIPORIN"/>
</dbReference>
<protein>
    <submittedName>
        <fullName evidence="6">Porin</fullName>
    </submittedName>
</protein>
<dbReference type="PANTHER" id="PTHR34501">
    <property type="entry name" value="PROTEIN YDDL-RELATED"/>
    <property type="match status" value="1"/>
</dbReference>